<dbReference type="EC" id="2.4.1.250" evidence="4"/>
<keyword evidence="2 4" id="KW-0808">Transferase</keyword>
<gene>
    <name evidence="4" type="primary">mshA_11</name>
    <name evidence="4" type="ORF">DYBT9275_04171</name>
</gene>
<dbReference type="AlphaFoldDB" id="A0A916NMQ1"/>
<evidence type="ECO:0000313" key="5">
    <source>
        <dbReference type="Proteomes" id="UP000680038"/>
    </source>
</evidence>
<dbReference type="CDD" id="cd03801">
    <property type="entry name" value="GT4_PimA-like"/>
    <property type="match status" value="1"/>
</dbReference>
<dbReference type="EMBL" id="CAJRAF010000002">
    <property type="protein sequence ID" value="CAG5007993.1"/>
    <property type="molecule type" value="Genomic_DNA"/>
</dbReference>
<keyword evidence="5" id="KW-1185">Reference proteome</keyword>
<dbReference type="Gene3D" id="3.40.50.2000">
    <property type="entry name" value="Glycogen Phosphorylase B"/>
    <property type="match status" value="2"/>
</dbReference>
<dbReference type="SUPFAM" id="SSF53756">
    <property type="entry name" value="UDP-Glycosyltransferase/glycogen phosphorylase"/>
    <property type="match status" value="1"/>
</dbReference>
<evidence type="ECO:0000259" key="3">
    <source>
        <dbReference type="Pfam" id="PF00534"/>
    </source>
</evidence>
<dbReference type="RefSeq" id="WP_215240573.1">
    <property type="nucleotide sequence ID" value="NZ_CAJRAF010000002.1"/>
</dbReference>
<comment type="caution">
    <text evidence="4">The sequence shown here is derived from an EMBL/GenBank/DDBJ whole genome shotgun (WGS) entry which is preliminary data.</text>
</comment>
<evidence type="ECO:0000313" key="4">
    <source>
        <dbReference type="EMBL" id="CAG5007993.1"/>
    </source>
</evidence>
<evidence type="ECO:0000256" key="2">
    <source>
        <dbReference type="ARBA" id="ARBA00022679"/>
    </source>
</evidence>
<proteinExistence type="predicted"/>
<sequence>MQQNLKKKIIIILPHSGAGGDSQVILNLLYANSASNEIFDFHLLINSAGELHDEFKRFAKVYTFPIDDYPLVRKILRRLSVLSFEWLKKKYYLSLINKLKPDLVYINTVNENELSQAVLSSGKKFAVHPHELDFVVTHRISDVWIENLVNYSAKIISPAHAAAIFYQDVYCAEKDKTVILHETVSDKRIHWNLNNNTKSTLRPSNDVLLIGGSGSIIFRKGVDTFIRACSIVRQQYTGKIKFFWLGGQSNVYKKQIYFKSLVNLLKTENLLADFEFLPYTAQVGSFFNELDLMVLPSRIEAFPLVVLEAMLFEKPVVAMDVGGVREVVDEQTGYLVKDRTPEGLAKGIIHFLESEKLRKETGKRGRERVLKNFEAEVQVKKWLQILHELTD</sequence>
<dbReference type="InterPro" id="IPR001296">
    <property type="entry name" value="Glyco_trans_1"/>
</dbReference>
<dbReference type="PANTHER" id="PTHR12526:SF629">
    <property type="entry name" value="TEICHURONIC ACID BIOSYNTHESIS GLYCOSYLTRANSFERASE TUAH-RELATED"/>
    <property type="match status" value="1"/>
</dbReference>
<dbReference type="Pfam" id="PF00534">
    <property type="entry name" value="Glycos_transf_1"/>
    <property type="match status" value="1"/>
</dbReference>
<reference evidence="4" key="1">
    <citation type="submission" date="2021-04" db="EMBL/GenBank/DDBJ databases">
        <authorList>
            <person name="Rodrigo-Torres L."/>
            <person name="Arahal R. D."/>
            <person name="Lucena T."/>
        </authorList>
    </citation>
    <scope>NUCLEOTIDE SEQUENCE</scope>
    <source>
        <strain evidence="4">CECT 9275</strain>
    </source>
</reference>
<dbReference type="GO" id="GO:0102710">
    <property type="term" value="F:D-inositol-3-phosphate glycosyltransferase activity"/>
    <property type="evidence" value="ECO:0007669"/>
    <property type="project" value="UniProtKB-EC"/>
</dbReference>
<keyword evidence="1 4" id="KW-0328">Glycosyltransferase</keyword>
<organism evidence="4 5">
    <name type="scientific">Dyadobacter helix</name>
    <dbReference type="NCBI Taxonomy" id="2822344"/>
    <lineage>
        <taxon>Bacteria</taxon>
        <taxon>Pseudomonadati</taxon>
        <taxon>Bacteroidota</taxon>
        <taxon>Cytophagia</taxon>
        <taxon>Cytophagales</taxon>
        <taxon>Spirosomataceae</taxon>
        <taxon>Dyadobacter</taxon>
    </lineage>
</organism>
<feature type="domain" description="Glycosyl transferase family 1" evidence="3">
    <location>
        <begin position="210"/>
        <end position="368"/>
    </location>
</feature>
<dbReference type="PANTHER" id="PTHR12526">
    <property type="entry name" value="GLYCOSYLTRANSFERASE"/>
    <property type="match status" value="1"/>
</dbReference>
<protein>
    <submittedName>
        <fullName evidence="4">D-inositol-3-phosphate glycosyltransferase</fullName>
        <ecNumber evidence="4">2.4.1.250</ecNumber>
    </submittedName>
</protein>
<dbReference type="Proteomes" id="UP000680038">
    <property type="component" value="Unassembled WGS sequence"/>
</dbReference>
<name>A0A916NMQ1_9BACT</name>
<evidence type="ECO:0000256" key="1">
    <source>
        <dbReference type="ARBA" id="ARBA00022676"/>
    </source>
</evidence>
<accession>A0A916NMQ1</accession>